<gene>
    <name evidence="14" type="ORF">g.160896</name>
</gene>
<feature type="domain" description="THAP-type" evidence="13">
    <location>
        <begin position="1"/>
        <end position="83"/>
    </location>
</feature>
<keyword evidence="3" id="KW-0479">Metal-binding</keyword>
<evidence type="ECO:0000256" key="12">
    <source>
        <dbReference type="PROSITE-ProRule" id="PRU00309"/>
    </source>
</evidence>
<keyword evidence="11" id="KW-0131">Cell cycle</keyword>
<protein>
    <recommendedName>
        <fullName evidence="13">THAP-type domain-containing protein</fullName>
    </recommendedName>
</protein>
<evidence type="ECO:0000256" key="6">
    <source>
        <dbReference type="ARBA" id="ARBA00023015"/>
    </source>
</evidence>
<organism evidence="14">
    <name type="scientific">Schizaphis graminum</name>
    <name type="common">Green bug aphid</name>
    <dbReference type="NCBI Taxonomy" id="13262"/>
    <lineage>
        <taxon>Eukaryota</taxon>
        <taxon>Metazoa</taxon>
        <taxon>Ecdysozoa</taxon>
        <taxon>Arthropoda</taxon>
        <taxon>Hexapoda</taxon>
        <taxon>Insecta</taxon>
        <taxon>Pterygota</taxon>
        <taxon>Neoptera</taxon>
        <taxon>Paraneoptera</taxon>
        <taxon>Hemiptera</taxon>
        <taxon>Sternorrhyncha</taxon>
        <taxon>Aphidomorpha</taxon>
        <taxon>Aphidoidea</taxon>
        <taxon>Aphididae</taxon>
        <taxon>Aphidini</taxon>
        <taxon>Schizaphis</taxon>
    </lineage>
</organism>
<evidence type="ECO:0000313" key="14">
    <source>
        <dbReference type="EMBL" id="MBY18111.1"/>
    </source>
</evidence>
<name>A0A2S2NLQ6_SCHGA</name>
<comment type="subcellular location">
    <subcellularLocation>
        <location evidence="1">Nucleus</location>
        <location evidence="1">Nucleoplasm</location>
    </subcellularLocation>
</comment>
<keyword evidence="9" id="KW-0804">Transcription</keyword>
<sequence length="122" mass="13850">MTCCVPSCKTKNKSTFLVPKDDILLNLWEKSIGFKLKPTSRLCELHFEIEDVIKTWESGQGISKYIICLKRSKLRPGAIPKNINYIENVDNTSLNLSNCNVDELSVPSPKKIKVLTIFILTH</sequence>
<comment type="similarity">
    <text evidence="2">Belongs to the THAP1 family.</text>
</comment>
<evidence type="ECO:0000256" key="3">
    <source>
        <dbReference type="ARBA" id="ARBA00022723"/>
    </source>
</evidence>
<keyword evidence="8 12" id="KW-0238">DNA-binding</keyword>
<evidence type="ECO:0000256" key="10">
    <source>
        <dbReference type="ARBA" id="ARBA00023242"/>
    </source>
</evidence>
<keyword evidence="7" id="KW-0175">Coiled coil</keyword>
<evidence type="ECO:0000256" key="11">
    <source>
        <dbReference type="ARBA" id="ARBA00023306"/>
    </source>
</evidence>
<evidence type="ECO:0000256" key="2">
    <source>
        <dbReference type="ARBA" id="ARBA00006177"/>
    </source>
</evidence>
<accession>A0A2S2NLQ6</accession>
<dbReference type="AlphaFoldDB" id="A0A2S2NLQ6"/>
<dbReference type="Pfam" id="PF05485">
    <property type="entry name" value="THAP"/>
    <property type="match status" value="1"/>
</dbReference>
<evidence type="ECO:0000256" key="5">
    <source>
        <dbReference type="ARBA" id="ARBA00022833"/>
    </source>
</evidence>
<evidence type="ECO:0000256" key="7">
    <source>
        <dbReference type="ARBA" id="ARBA00023054"/>
    </source>
</evidence>
<evidence type="ECO:0000256" key="8">
    <source>
        <dbReference type="ARBA" id="ARBA00023125"/>
    </source>
</evidence>
<proteinExistence type="inferred from homology"/>
<evidence type="ECO:0000259" key="13">
    <source>
        <dbReference type="PROSITE" id="PS50950"/>
    </source>
</evidence>
<dbReference type="SUPFAM" id="SSF57716">
    <property type="entry name" value="Glucocorticoid receptor-like (DNA-binding domain)"/>
    <property type="match status" value="1"/>
</dbReference>
<dbReference type="InterPro" id="IPR038441">
    <property type="entry name" value="THAP_Znf_sf"/>
</dbReference>
<dbReference type="Gene3D" id="6.20.210.20">
    <property type="entry name" value="THAP domain"/>
    <property type="match status" value="1"/>
</dbReference>
<dbReference type="InterPro" id="IPR026516">
    <property type="entry name" value="THAP1/10"/>
</dbReference>
<evidence type="ECO:0000256" key="1">
    <source>
        <dbReference type="ARBA" id="ARBA00004642"/>
    </source>
</evidence>
<dbReference type="EMBL" id="GGMR01005492">
    <property type="protein sequence ID" value="MBY18111.1"/>
    <property type="molecule type" value="Transcribed_RNA"/>
</dbReference>
<dbReference type="GO" id="GO:0005654">
    <property type="term" value="C:nucleoplasm"/>
    <property type="evidence" value="ECO:0007669"/>
    <property type="project" value="UniProtKB-SubCell"/>
</dbReference>
<keyword evidence="6" id="KW-0805">Transcription regulation</keyword>
<keyword evidence="10" id="KW-0539">Nucleus</keyword>
<reference evidence="14" key="1">
    <citation type="submission" date="2018-04" db="EMBL/GenBank/DDBJ databases">
        <title>Transcriptome of Schizaphis graminum biotype I.</title>
        <authorList>
            <person name="Scully E.D."/>
            <person name="Geib S.M."/>
            <person name="Palmer N.A."/>
            <person name="Koch K."/>
            <person name="Bradshaw J."/>
            <person name="Heng-Moss T."/>
            <person name="Sarath G."/>
        </authorList>
    </citation>
    <scope>NUCLEOTIDE SEQUENCE</scope>
</reference>
<keyword evidence="4 12" id="KW-0863">Zinc-finger</keyword>
<keyword evidence="5" id="KW-0862">Zinc</keyword>
<dbReference type="InterPro" id="IPR006612">
    <property type="entry name" value="THAP_Znf"/>
</dbReference>
<dbReference type="GO" id="GO:0043565">
    <property type="term" value="F:sequence-specific DNA binding"/>
    <property type="evidence" value="ECO:0007669"/>
    <property type="project" value="InterPro"/>
</dbReference>
<dbReference type="SMART" id="SM00980">
    <property type="entry name" value="THAP"/>
    <property type="match status" value="1"/>
</dbReference>
<dbReference type="PROSITE" id="PS50950">
    <property type="entry name" value="ZF_THAP"/>
    <property type="match status" value="1"/>
</dbReference>
<dbReference type="GO" id="GO:0008270">
    <property type="term" value="F:zinc ion binding"/>
    <property type="evidence" value="ECO:0007669"/>
    <property type="project" value="UniProtKB-KW"/>
</dbReference>
<dbReference type="PANTHER" id="PTHR46600:SF1">
    <property type="entry name" value="THAP DOMAIN-CONTAINING PROTEIN 1"/>
    <property type="match status" value="1"/>
</dbReference>
<dbReference type="PANTHER" id="PTHR46600">
    <property type="entry name" value="THAP DOMAIN-CONTAINING"/>
    <property type="match status" value="1"/>
</dbReference>
<evidence type="ECO:0000256" key="9">
    <source>
        <dbReference type="ARBA" id="ARBA00023163"/>
    </source>
</evidence>
<evidence type="ECO:0000256" key="4">
    <source>
        <dbReference type="ARBA" id="ARBA00022771"/>
    </source>
</evidence>